<dbReference type="WBParaSite" id="snap_masked-unitig_37129-processed-gene-0.0-mRNA-1">
    <property type="protein sequence ID" value="snap_masked-unitig_37129-processed-gene-0.0-mRNA-1"/>
    <property type="gene ID" value="snap_masked-unitig_37129-processed-gene-0.0"/>
</dbReference>
<accession>A0A1I8JR07</accession>
<sequence>PGEQLQGFITACAAVGRMAASDSWPSTRLTELVSETLSKPRLAPVGSSASGIASNEFQSRMTIQRCQCAPPQRKPLRRPTRPAATASGADQIFGLLQRREGEFHPRPGDAQSAGVGGSPRVYGRLTCAAPGRAQQHRRAAALLNGLASLSEAFRLLTVAAWYAVRSSRPAPEPRPSQIRGVEALRKWQPEPLSTEQLGEQFCGLVRLYATIGFFASSGPSLSRPPAGPGRPRGSVSRRPGQPALSGSGENAGRTYSRVSEPEEPFYRTALNLAKDHDLFTACFARNLDGMRKAKLVQQLPAFKAAAGAAHAAPVERVQRTLENRGRSGYEKFAGRLLIHESVVKKPEAAELENSASEARAISNRATFAAVAANKLADPTKSASASGNLLDRRPLTVNNRLLTPHRCRLRPSRCRRRSSSSSGRPELRQAALMLA</sequence>
<feature type="region of interest" description="Disordered" evidence="1">
    <location>
        <begin position="219"/>
        <end position="260"/>
    </location>
</feature>
<dbReference type="Proteomes" id="UP000095280">
    <property type="component" value="Unplaced"/>
</dbReference>
<evidence type="ECO:0000313" key="2">
    <source>
        <dbReference type="Proteomes" id="UP000095280"/>
    </source>
</evidence>
<feature type="region of interest" description="Disordered" evidence="1">
    <location>
        <begin position="410"/>
        <end position="434"/>
    </location>
</feature>
<organism evidence="2 3">
    <name type="scientific">Macrostomum lignano</name>
    <dbReference type="NCBI Taxonomy" id="282301"/>
    <lineage>
        <taxon>Eukaryota</taxon>
        <taxon>Metazoa</taxon>
        <taxon>Spiralia</taxon>
        <taxon>Lophotrochozoa</taxon>
        <taxon>Platyhelminthes</taxon>
        <taxon>Rhabditophora</taxon>
        <taxon>Macrostomorpha</taxon>
        <taxon>Macrostomida</taxon>
        <taxon>Macrostomidae</taxon>
        <taxon>Macrostomum</taxon>
    </lineage>
</organism>
<feature type="compositionally biased region" description="Low complexity" evidence="1">
    <location>
        <begin position="219"/>
        <end position="240"/>
    </location>
</feature>
<keyword evidence="2" id="KW-1185">Reference proteome</keyword>
<dbReference type="AlphaFoldDB" id="A0A1I8JR07"/>
<proteinExistence type="predicted"/>
<reference evidence="3" key="1">
    <citation type="submission" date="2016-11" db="UniProtKB">
        <authorList>
            <consortium name="WormBaseParasite"/>
        </authorList>
    </citation>
    <scope>IDENTIFICATION</scope>
</reference>
<protein>
    <submittedName>
        <fullName evidence="3">ELM2 domain-containing protein</fullName>
    </submittedName>
</protein>
<name>A0A1I8JR07_9PLAT</name>
<evidence type="ECO:0000256" key="1">
    <source>
        <dbReference type="SAM" id="MobiDB-lite"/>
    </source>
</evidence>
<feature type="region of interest" description="Disordered" evidence="1">
    <location>
        <begin position="68"/>
        <end position="88"/>
    </location>
</feature>
<evidence type="ECO:0000313" key="3">
    <source>
        <dbReference type="WBParaSite" id="snap_masked-unitig_37129-processed-gene-0.0-mRNA-1"/>
    </source>
</evidence>